<dbReference type="InterPro" id="IPR050466">
    <property type="entry name" value="Carboxylest/Gibb_receptor"/>
</dbReference>
<dbReference type="SUPFAM" id="SSF53474">
    <property type="entry name" value="alpha/beta-Hydrolases"/>
    <property type="match status" value="1"/>
</dbReference>
<gene>
    <name evidence="2" type="ORF">BofuT4_P148530.1</name>
</gene>
<feature type="domain" description="Alpha/beta hydrolase fold-3" evidence="1">
    <location>
        <begin position="113"/>
        <end position="303"/>
    </location>
</feature>
<dbReference type="OrthoDB" id="408631at2759"/>
<dbReference type="InParanoid" id="G2YX05"/>
<dbReference type="EMBL" id="FQ790359">
    <property type="protein sequence ID" value="CCD56243.1"/>
    <property type="molecule type" value="Genomic_DNA"/>
</dbReference>
<name>G2YX05_BOTF4</name>
<dbReference type="STRING" id="999810.G2YX05"/>
<dbReference type="GO" id="GO:0016787">
    <property type="term" value="F:hydrolase activity"/>
    <property type="evidence" value="ECO:0007669"/>
    <property type="project" value="InterPro"/>
</dbReference>
<dbReference type="Gene3D" id="3.40.50.1820">
    <property type="entry name" value="alpha/beta hydrolase"/>
    <property type="match status" value="1"/>
</dbReference>
<dbReference type="InterPro" id="IPR029058">
    <property type="entry name" value="AB_hydrolase_fold"/>
</dbReference>
<accession>G2YX05</accession>
<dbReference type="Pfam" id="PF07859">
    <property type="entry name" value="Abhydrolase_3"/>
    <property type="match status" value="1"/>
</dbReference>
<evidence type="ECO:0000313" key="3">
    <source>
        <dbReference type="Proteomes" id="UP000008177"/>
    </source>
</evidence>
<dbReference type="PANTHER" id="PTHR23024">
    <property type="entry name" value="ARYLACETAMIDE DEACETYLASE"/>
    <property type="match status" value="1"/>
</dbReference>
<evidence type="ECO:0000259" key="1">
    <source>
        <dbReference type="Pfam" id="PF07859"/>
    </source>
</evidence>
<dbReference type="PANTHER" id="PTHR23024:SF24">
    <property type="entry name" value="ALPHA_BETA HYDROLASE FOLD-3 DOMAIN-CONTAINING PROTEIN"/>
    <property type="match status" value="1"/>
</dbReference>
<organism evidence="2 3">
    <name type="scientific">Botryotinia fuckeliana (strain T4)</name>
    <name type="common">Noble rot fungus</name>
    <name type="synonym">Botrytis cinerea</name>
    <dbReference type="NCBI Taxonomy" id="999810"/>
    <lineage>
        <taxon>Eukaryota</taxon>
        <taxon>Fungi</taxon>
        <taxon>Dikarya</taxon>
        <taxon>Ascomycota</taxon>
        <taxon>Pezizomycotina</taxon>
        <taxon>Leotiomycetes</taxon>
        <taxon>Helotiales</taxon>
        <taxon>Sclerotiniaceae</taxon>
        <taxon>Botrytis</taxon>
    </lineage>
</organism>
<dbReference type="eggNOG" id="KOG1515">
    <property type="taxonomic scope" value="Eukaryota"/>
</dbReference>
<protein>
    <submittedName>
        <fullName evidence="2">Similar to prolyl oligopeptidase</fullName>
    </submittedName>
</protein>
<evidence type="ECO:0000313" key="2">
    <source>
        <dbReference type="EMBL" id="CCD56243.1"/>
    </source>
</evidence>
<dbReference type="InterPro" id="IPR013094">
    <property type="entry name" value="AB_hydrolase_3"/>
</dbReference>
<dbReference type="AlphaFoldDB" id="G2YX05"/>
<proteinExistence type="predicted"/>
<reference evidence="3" key="1">
    <citation type="journal article" date="2011" name="PLoS Genet.">
        <title>Genomic analysis of the necrotrophic fungal pathogens Sclerotinia sclerotiorum and Botrytis cinerea.</title>
        <authorList>
            <person name="Amselem J."/>
            <person name="Cuomo C.A."/>
            <person name="van Kan J.A."/>
            <person name="Viaud M."/>
            <person name="Benito E.P."/>
            <person name="Couloux A."/>
            <person name="Coutinho P.M."/>
            <person name="de Vries R.P."/>
            <person name="Dyer P.S."/>
            <person name="Fillinger S."/>
            <person name="Fournier E."/>
            <person name="Gout L."/>
            <person name="Hahn M."/>
            <person name="Kohn L."/>
            <person name="Lapalu N."/>
            <person name="Plummer K.M."/>
            <person name="Pradier J.M."/>
            <person name="Quevillon E."/>
            <person name="Sharon A."/>
            <person name="Simon A."/>
            <person name="ten Have A."/>
            <person name="Tudzynski B."/>
            <person name="Tudzynski P."/>
            <person name="Wincker P."/>
            <person name="Andrew M."/>
            <person name="Anthouard V."/>
            <person name="Beever R.E."/>
            <person name="Beffa R."/>
            <person name="Benoit I."/>
            <person name="Bouzid O."/>
            <person name="Brault B."/>
            <person name="Chen Z."/>
            <person name="Choquer M."/>
            <person name="Collemare J."/>
            <person name="Cotton P."/>
            <person name="Danchin E.G."/>
            <person name="Da Silva C."/>
            <person name="Gautier A."/>
            <person name="Giraud C."/>
            <person name="Giraud T."/>
            <person name="Gonzalez C."/>
            <person name="Grossetete S."/>
            <person name="Guldener U."/>
            <person name="Henrissat B."/>
            <person name="Howlett B.J."/>
            <person name="Kodira C."/>
            <person name="Kretschmer M."/>
            <person name="Lappartient A."/>
            <person name="Leroch M."/>
            <person name="Levis C."/>
            <person name="Mauceli E."/>
            <person name="Neuveglise C."/>
            <person name="Oeser B."/>
            <person name="Pearson M."/>
            <person name="Poulain J."/>
            <person name="Poussereau N."/>
            <person name="Quesneville H."/>
            <person name="Rascle C."/>
            <person name="Schumacher J."/>
            <person name="Segurens B."/>
            <person name="Sexton A."/>
            <person name="Silva E."/>
            <person name="Sirven C."/>
            <person name="Soanes D.M."/>
            <person name="Talbot N.J."/>
            <person name="Templeton M."/>
            <person name="Yandava C."/>
            <person name="Yarden O."/>
            <person name="Zeng Q."/>
            <person name="Rollins J.A."/>
            <person name="Lebrun M.H."/>
            <person name="Dickman M."/>
        </authorList>
    </citation>
    <scope>NUCLEOTIDE SEQUENCE [LARGE SCALE GENOMIC DNA]</scope>
    <source>
        <strain evidence="3">T4</strain>
    </source>
</reference>
<sequence>MSFETLPIRYSIEVVEHNNMMVSSKYGRECVEENKDLLQPQLPLLTRAWYFIQLWGLKIAIVITFKILRFLRPTPPESRPTKLLAYPCRPNLRTRIFLPTAKQADDEPLPLYLDLHGGGHALMSAEFDDEICAKIANRFNVIVVSIEYSQAPSNRFPALTNDIVAIAQATIDNSDLNIDKKRVVLGGFSAGGNLALSAAQVPELREKLNGVMAWYPVMDFTLTPDEKKASRPYRNAKDLDDLPDFGPVFEWGHIPVGQNLRDPLLSTRFVSRNDIPKWIYIIGAEYDMLAKEARDTAFNLADLNEQEREEGMYGFEKDGYKWTLVRDVRHAFTHDLMDNKGPDAEAMRKLRTEEILEQVGDWLFKGPFSKY</sequence>
<dbReference type="HOGENOM" id="CLU_012494_3_1_1"/>
<dbReference type="Proteomes" id="UP000008177">
    <property type="component" value="Unplaced contigs"/>
</dbReference>